<dbReference type="EMBL" id="MLJW01002778">
    <property type="protein sequence ID" value="OIQ73681.1"/>
    <property type="molecule type" value="Genomic_DNA"/>
</dbReference>
<proteinExistence type="predicted"/>
<protein>
    <submittedName>
        <fullName evidence="1">Uncharacterized protein</fullName>
    </submittedName>
</protein>
<dbReference type="AlphaFoldDB" id="A0A1J5PQA7"/>
<evidence type="ECO:0000313" key="1">
    <source>
        <dbReference type="EMBL" id="OIQ73681.1"/>
    </source>
</evidence>
<accession>A0A1J5PQA7</accession>
<comment type="caution">
    <text evidence="1">The sequence shown here is derived from an EMBL/GenBank/DDBJ whole genome shotgun (WGS) entry which is preliminary data.</text>
</comment>
<reference evidence="1" key="1">
    <citation type="submission" date="2016-10" db="EMBL/GenBank/DDBJ databases">
        <title>Sequence of Gallionella enrichment culture.</title>
        <authorList>
            <person name="Poehlein A."/>
            <person name="Muehling M."/>
            <person name="Daniel R."/>
        </authorList>
    </citation>
    <scope>NUCLEOTIDE SEQUENCE</scope>
</reference>
<gene>
    <name evidence="1" type="ORF">GALL_446790</name>
</gene>
<sequence>MFWIGPFIEIHDRVFANAERDVAPVRGNTIDPSILKIFNVVKAWHVDTTGCGQPFKNSVSSTRTAFSFPFADYLRNLNDGLFAIAKHGAVDEIGNWLGIERSMATGDHDWMVDRSLRRKERDLG</sequence>
<organism evidence="1">
    <name type="scientific">mine drainage metagenome</name>
    <dbReference type="NCBI Taxonomy" id="410659"/>
    <lineage>
        <taxon>unclassified sequences</taxon>
        <taxon>metagenomes</taxon>
        <taxon>ecological metagenomes</taxon>
    </lineage>
</organism>
<name>A0A1J5PQA7_9ZZZZ</name>